<evidence type="ECO:0000313" key="1">
    <source>
        <dbReference type="Proteomes" id="UP000694865"/>
    </source>
</evidence>
<dbReference type="Proteomes" id="UP000694865">
    <property type="component" value="Unplaced"/>
</dbReference>
<accession>A0ABM0M0P9</accession>
<reference evidence="2" key="1">
    <citation type="submission" date="2025-08" db="UniProtKB">
        <authorList>
            <consortium name="RefSeq"/>
        </authorList>
    </citation>
    <scope>IDENTIFICATION</scope>
    <source>
        <tissue evidence="2">Testes</tissue>
    </source>
</reference>
<name>A0ABM0M0P9_SACKO</name>
<dbReference type="SUPFAM" id="SSF48452">
    <property type="entry name" value="TPR-like"/>
    <property type="match status" value="1"/>
</dbReference>
<dbReference type="RefSeq" id="XP_006813590.1">
    <property type="nucleotide sequence ID" value="XM_006813527.1"/>
</dbReference>
<proteinExistence type="predicted"/>
<protein>
    <submittedName>
        <fullName evidence="2">Uncharacterized protein LOC102804878</fullName>
    </submittedName>
</protein>
<gene>
    <name evidence="2" type="primary">LOC102804878</name>
</gene>
<keyword evidence="1" id="KW-1185">Reference proteome</keyword>
<sequence>MSLGTSSKHESTEEEDTRALCQQRGVAANAPLSRILQAIDEELKYLKETGQSAKADYVQTLYILKSKQATQDGKVAQAASNEETPLGQAYLKYMDAVSLSQNNAVYNVHAGRLLLLQGKVNEALERLEVAVGVKPTMTIARFYLDWPLQVSLLVLVQV</sequence>
<dbReference type="GeneID" id="102804878"/>
<dbReference type="InterPro" id="IPR011990">
    <property type="entry name" value="TPR-like_helical_dom_sf"/>
</dbReference>
<organism evidence="1 2">
    <name type="scientific">Saccoglossus kowalevskii</name>
    <name type="common">Acorn worm</name>
    <dbReference type="NCBI Taxonomy" id="10224"/>
    <lineage>
        <taxon>Eukaryota</taxon>
        <taxon>Metazoa</taxon>
        <taxon>Hemichordata</taxon>
        <taxon>Enteropneusta</taxon>
        <taxon>Harrimaniidae</taxon>
        <taxon>Saccoglossus</taxon>
    </lineage>
</organism>
<evidence type="ECO:0000313" key="2">
    <source>
        <dbReference type="RefSeq" id="XP_006813590.1"/>
    </source>
</evidence>